<dbReference type="InterPro" id="IPR003524">
    <property type="entry name" value="PNAcMuramoyl-5peptid_Trfase"/>
</dbReference>
<feature type="binding site" evidence="9">
    <location>
        <position position="226"/>
    </location>
    <ligand>
        <name>Mg(2+)</name>
        <dbReference type="ChEBI" id="CHEBI:18420"/>
    </ligand>
</feature>
<dbReference type="PANTHER" id="PTHR22926">
    <property type="entry name" value="PHOSPHO-N-ACETYLMURAMOYL-PENTAPEPTIDE-TRANSFERASE"/>
    <property type="match status" value="1"/>
</dbReference>
<dbReference type="InterPro" id="IPR000715">
    <property type="entry name" value="Glycosyl_transferase_4"/>
</dbReference>
<feature type="transmembrane region" description="Helical" evidence="7">
    <location>
        <begin position="247"/>
        <end position="270"/>
    </location>
</feature>
<feature type="transmembrane region" description="Helical" evidence="7">
    <location>
        <begin position="6"/>
        <end position="26"/>
    </location>
</feature>
<gene>
    <name evidence="7" type="primary">mraY</name>
    <name evidence="10" type="ORF">SpAn4DRAFT_3807</name>
</gene>
<evidence type="ECO:0000256" key="4">
    <source>
        <dbReference type="ARBA" id="ARBA00022692"/>
    </source>
</evidence>
<evidence type="ECO:0000256" key="6">
    <source>
        <dbReference type="ARBA" id="ARBA00023136"/>
    </source>
</evidence>
<evidence type="ECO:0000256" key="1">
    <source>
        <dbReference type="ARBA" id="ARBA00004141"/>
    </source>
</evidence>
<keyword evidence="7" id="KW-0131">Cell cycle</keyword>
<dbReference type="GO" id="GO:0008360">
    <property type="term" value="P:regulation of cell shape"/>
    <property type="evidence" value="ECO:0007669"/>
    <property type="project" value="UniProtKB-KW"/>
</dbReference>
<dbReference type="EC" id="2.7.8.13" evidence="7 8"/>
<evidence type="ECO:0000256" key="3">
    <source>
        <dbReference type="ARBA" id="ARBA00022679"/>
    </source>
</evidence>
<feature type="transmembrane region" description="Helical" evidence="7">
    <location>
        <begin position="197"/>
        <end position="215"/>
    </location>
</feature>
<keyword evidence="5 7" id="KW-1133">Transmembrane helix</keyword>
<dbReference type="EMBL" id="CTRP01000004">
    <property type="protein sequence ID" value="CQR71302.1"/>
    <property type="molecule type" value="Genomic_DNA"/>
</dbReference>
<dbReference type="Pfam" id="PF10555">
    <property type="entry name" value="MraY_sig1"/>
    <property type="match status" value="1"/>
</dbReference>
<keyword evidence="7" id="KW-1003">Cell membrane</keyword>
<comment type="pathway">
    <text evidence="7">Cell wall biogenesis; peptidoglycan biosynthesis.</text>
</comment>
<comment type="cofactor">
    <cofactor evidence="7 9">
        <name>Mg(2+)</name>
        <dbReference type="ChEBI" id="CHEBI:18420"/>
    </cofactor>
</comment>
<dbReference type="InterPro" id="IPR018480">
    <property type="entry name" value="PNAcMuramoyl-5peptid_Trfase_CS"/>
</dbReference>
<comment type="function">
    <text evidence="7">Catalyzes the initial step of the lipid cycle reactions in the biosynthesis of the cell wall peptidoglycan: transfers peptidoglycan precursor phospho-MurNAc-pentapeptide from UDP-MurNAc-pentapeptide onto the lipid carrier undecaprenyl phosphate, yielding undecaprenyl-pyrophosphoryl-MurNAc-pentapeptide, known as lipid I.</text>
</comment>
<feature type="binding site" evidence="9">
    <location>
        <position position="166"/>
    </location>
    <ligand>
        <name>Mg(2+)</name>
        <dbReference type="ChEBI" id="CHEBI:18420"/>
    </ligand>
</feature>
<dbReference type="GO" id="GO:0071555">
    <property type="term" value="P:cell wall organization"/>
    <property type="evidence" value="ECO:0007669"/>
    <property type="project" value="UniProtKB-KW"/>
</dbReference>
<evidence type="ECO:0000256" key="2">
    <source>
        <dbReference type="ARBA" id="ARBA00005583"/>
    </source>
</evidence>
<name>A0A0U1KV37_9FIRM</name>
<protein>
    <recommendedName>
        <fullName evidence="7 8">Phospho-N-acetylmuramoyl-pentapeptide-transferase</fullName>
        <ecNumber evidence="7 8">2.7.8.13</ecNumber>
    </recommendedName>
    <alternativeName>
        <fullName evidence="7">UDP-MurNAc-pentapeptide phosphotransferase</fullName>
    </alternativeName>
</protein>
<dbReference type="GO" id="GO:0005886">
    <property type="term" value="C:plasma membrane"/>
    <property type="evidence" value="ECO:0007669"/>
    <property type="project" value="UniProtKB-SubCell"/>
</dbReference>
<keyword evidence="7" id="KW-0133">Cell shape</keyword>
<feature type="transmembrane region" description="Helical" evidence="7">
    <location>
        <begin position="222"/>
        <end position="241"/>
    </location>
</feature>
<evidence type="ECO:0000256" key="9">
    <source>
        <dbReference type="PIRSR" id="PIRSR600715-1"/>
    </source>
</evidence>
<dbReference type="AlphaFoldDB" id="A0A0U1KV37"/>
<keyword evidence="4 7" id="KW-0812">Transmembrane</keyword>
<dbReference type="GO" id="GO:0008963">
    <property type="term" value="F:phospho-N-acetylmuramoyl-pentapeptide-transferase activity"/>
    <property type="evidence" value="ECO:0007669"/>
    <property type="project" value="UniProtKB-UniRule"/>
</dbReference>
<comment type="catalytic activity">
    <reaction evidence="7">
        <text>UDP-N-acetyl-alpha-D-muramoyl-L-alanyl-gamma-D-glutamyl-meso-2,6-diaminopimeloyl-D-alanyl-D-alanine + di-trans,octa-cis-undecaprenyl phosphate = di-trans,octa-cis-undecaprenyl diphospho-N-acetyl-alpha-D-muramoyl-L-alanyl-D-glutamyl-meso-2,6-diaminopimeloyl-D-alanyl-D-alanine + UMP</text>
        <dbReference type="Rhea" id="RHEA:28386"/>
        <dbReference type="ChEBI" id="CHEBI:57865"/>
        <dbReference type="ChEBI" id="CHEBI:60392"/>
        <dbReference type="ChEBI" id="CHEBI:61386"/>
        <dbReference type="ChEBI" id="CHEBI:61387"/>
        <dbReference type="EC" id="2.7.8.13"/>
    </reaction>
</comment>
<feature type="transmembrane region" description="Helical" evidence="7">
    <location>
        <begin position="171"/>
        <end position="191"/>
    </location>
</feature>
<feature type="transmembrane region" description="Helical" evidence="7">
    <location>
        <begin position="75"/>
        <end position="99"/>
    </location>
</feature>
<keyword evidence="11" id="KW-1185">Reference proteome</keyword>
<keyword evidence="7" id="KW-0961">Cell wall biogenesis/degradation</keyword>
<keyword evidence="3 7" id="KW-0808">Transferase</keyword>
<dbReference type="GO" id="GO:0051992">
    <property type="term" value="F:UDP-N-acetylmuramoyl-L-alanyl-D-glutamyl-meso-2,6-diaminopimelyl-D-alanyl-D-alanine:undecaprenyl-phosphate transferase activity"/>
    <property type="evidence" value="ECO:0007669"/>
    <property type="project" value="RHEA"/>
</dbReference>
<dbReference type="RefSeq" id="WP_021167410.1">
    <property type="nucleotide sequence ID" value="NZ_CTRP01000004.1"/>
</dbReference>
<comment type="subcellular location">
    <subcellularLocation>
        <location evidence="7">Cell membrane</location>
        <topology evidence="7">Multi-pass membrane protein</topology>
    </subcellularLocation>
    <subcellularLocation>
        <location evidence="1">Membrane</location>
        <topology evidence="1">Multi-pass membrane protein</topology>
    </subcellularLocation>
</comment>
<dbReference type="GO" id="GO:0046872">
    <property type="term" value="F:metal ion binding"/>
    <property type="evidence" value="ECO:0007669"/>
    <property type="project" value="UniProtKB-KW"/>
</dbReference>
<evidence type="ECO:0000256" key="5">
    <source>
        <dbReference type="ARBA" id="ARBA00022989"/>
    </source>
</evidence>
<dbReference type="NCBIfam" id="TIGR00445">
    <property type="entry name" value="mraY"/>
    <property type="match status" value="1"/>
</dbReference>
<dbReference type="PANTHER" id="PTHR22926:SF5">
    <property type="entry name" value="PHOSPHO-N-ACETYLMURAMOYL-PENTAPEPTIDE-TRANSFERASE HOMOLOG"/>
    <property type="match status" value="1"/>
</dbReference>
<dbReference type="PROSITE" id="PS01348">
    <property type="entry name" value="MRAY_2"/>
    <property type="match status" value="1"/>
</dbReference>
<feature type="transmembrane region" description="Helical" evidence="7">
    <location>
        <begin position="47"/>
        <end position="69"/>
    </location>
</feature>
<proteinExistence type="inferred from homology"/>
<dbReference type="CDD" id="cd06852">
    <property type="entry name" value="GT_MraY"/>
    <property type="match status" value="1"/>
</dbReference>
<dbReference type="PROSITE" id="PS01347">
    <property type="entry name" value="MRAY_1"/>
    <property type="match status" value="1"/>
</dbReference>
<feature type="transmembrane region" description="Helical" evidence="7">
    <location>
        <begin position="297"/>
        <end position="318"/>
    </location>
</feature>
<dbReference type="GO" id="GO:0009252">
    <property type="term" value="P:peptidoglycan biosynthetic process"/>
    <property type="evidence" value="ECO:0007669"/>
    <property type="project" value="UniProtKB-UniRule"/>
</dbReference>
<keyword evidence="7 9" id="KW-0479">Metal-binding</keyword>
<keyword evidence="6 7" id="KW-0472">Membrane</keyword>
<dbReference type="Pfam" id="PF00953">
    <property type="entry name" value="Glycos_transf_4"/>
    <property type="match status" value="1"/>
</dbReference>
<dbReference type="Proteomes" id="UP000049855">
    <property type="component" value="Unassembled WGS sequence"/>
</dbReference>
<keyword evidence="7 9" id="KW-0460">Magnesium</keyword>
<evidence type="ECO:0000256" key="8">
    <source>
        <dbReference type="NCBIfam" id="TIGR00445"/>
    </source>
</evidence>
<keyword evidence="7" id="KW-0132">Cell division</keyword>
<feature type="transmembrane region" description="Helical" evidence="7">
    <location>
        <begin position="135"/>
        <end position="159"/>
    </location>
</feature>
<sequence length="324" mass="34304">MQELLYAAAMAFVIAIAAGPLFIPMLKRLKFGQSIREEGPESHYAKAGTPTMGGVLILLALVIPSLIFAGRNPEVVLALFVTFGHGLIGFLDDFIKVVLKRSMGLKARQKLLGQIIMALALSYIASIYFGRGTDLWIPVLGASVDFGALYYVLIFLVLVGTTNAVNLTDGLDGLAAGTTTVAALAYTVIALYFGKPYLAVFCVALAGACLGFLRYNAHPAKVFMGDTGSLALGGALAAVAVLTRTEFLLVIVGGVFVIEALSVIIQVISFKSTGKRVFKMSPIHHHFELSGWSETKVVTVFWLAGTVFAAIALSILAVSRAGGI</sequence>
<dbReference type="UniPathway" id="UPA00219"/>
<evidence type="ECO:0000313" key="11">
    <source>
        <dbReference type="Proteomes" id="UP000049855"/>
    </source>
</evidence>
<feature type="transmembrane region" description="Helical" evidence="7">
    <location>
        <begin position="111"/>
        <end position="129"/>
    </location>
</feature>
<evidence type="ECO:0000256" key="7">
    <source>
        <dbReference type="HAMAP-Rule" id="MF_00038"/>
    </source>
</evidence>
<organism evidence="10 11">
    <name type="scientific">Sporomusa ovata</name>
    <dbReference type="NCBI Taxonomy" id="2378"/>
    <lineage>
        <taxon>Bacteria</taxon>
        <taxon>Bacillati</taxon>
        <taxon>Bacillota</taxon>
        <taxon>Negativicutes</taxon>
        <taxon>Selenomonadales</taxon>
        <taxon>Sporomusaceae</taxon>
        <taxon>Sporomusa</taxon>
    </lineage>
</organism>
<dbReference type="HAMAP" id="MF_00038">
    <property type="entry name" value="MraY"/>
    <property type="match status" value="1"/>
</dbReference>
<reference evidence="11" key="1">
    <citation type="submission" date="2015-03" db="EMBL/GenBank/DDBJ databases">
        <authorList>
            <person name="Nijsse Bart"/>
        </authorList>
    </citation>
    <scope>NUCLEOTIDE SEQUENCE [LARGE SCALE GENOMIC DNA]</scope>
</reference>
<evidence type="ECO:0000313" key="10">
    <source>
        <dbReference type="EMBL" id="CQR71302.1"/>
    </source>
</evidence>
<comment type="similarity">
    <text evidence="2 7">Belongs to the glycosyltransferase 4 family. MraY subfamily.</text>
</comment>
<dbReference type="GO" id="GO:0051301">
    <property type="term" value="P:cell division"/>
    <property type="evidence" value="ECO:0007669"/>
    <property type="project" value="UniProtKB-KW"/>
</dbReference>
<accession>A0A0U1KV37</accession>
<keyword evidence="7" id="KW-0573">Peptidoglycan synthesis</keyword>